<sequence>MTTTTAGGVSKSALAHDWLRRRIARHEYIPGHRLVLSTIADTLDMSVVPVREAIRRLEAEGLVSFERNVGARVAMVDESEYQFTMQTLGVVEGVATALSAPLLTGAELARAERINHQLEQLLDDFDALTFTRLNQDFHAVLFAPCPNPHILDLVQRGWGRLAGIRDSTFASVPERAGHSVGEHTDILRLIRTGADSLEIELAARRHRWRTLDAFLAARHPDHQLASESSHDEGPQAP</sequence>
<evidence type="ECO:0000256" key="2">
    <source>
        <dbReference type="ARBA" id="ARBA00023125"/>
    </source>
</evidence>
<dbReference type="EMBL" id="CP159218">
    <property type="protein sequence ID" value="XCG63333.1"/>
    <property type="molecule type" value="Genomic_DNA"/>
</dbReference>
<name>A0AAU8DPS9_9ACTN</name>
<keyword evidence="3" id="KW-0804">Transcription</keyword>
<dbReference type="Pfam" id="PF00392">
    <property type="entry name" value="GntR"/>
    <property type="match status" value="1"/>
</dbReference>
<dbReference type="AlphaFoldDB" id="A0AAU8DPS9"/>
<dbReference type="InterPro" id="IPR036390">
    <property type="entry name" value="WH_DNA-bd_sf"/>
</dbReference>
<keyword evidence="1" id="KW-0805">Transcription regulation</keyword>
<gene>
    <name evidence="5" type="ORF">ABLG96_19365</name>
</gene>
<dbReference type="InterPro" id="IPR008920">
    <property type="entry name" value="TF_FadR/GntR_C"/>
</dbReference>
<accession>A0AAU8DPS9</accession>
<dbReference type="PANTHER" id="PTHR43537:SF24">
    <property type="entry name" value="GLUCONATE OPERON TRANSCRIPTIONAL REPRESSOR"/>
    <property type="match status" value="1"/>
</dbReference>
<dbReference type="Pfam" id="PF07729">
    <property type="entry name" value="FCD"/>
    <property type="match status" value="1"/>
</dbReference>
<evidence type="ECO:0000313" key="5">
    <source>
        <dbReference type="EMBL" id="XCG63333.1"/>
    </source>
</evidence>
<dbReference type="SUPFAM" id="SSF48008">
    <property type="entry name" value="GntR ligand-binding domain-like"/>
    <property type="match status" value="1"/>
</dbReference>
<dbReference type="InterPro" id="IPR011711">
    <property type="entry name" value="GntR_C"/>
</dbReference>
<dbReference type="SUPFAM" id="SSF46785">
    <property type="entry name" value="Winged helix' DNA-binding domain"/>
    <property type="match status" value="1"/>
</dbReference>
<feature type="domain" description="HTH gntR-type" evidence="4">
    <location>
        <begin position="9"/>
        <end position="76"/>
    </location>
</feature>
<dbReference type="Gene3D" id="1.10.10.10">
    <property type="entry name" value="Winged helix-like DNA-binding domain superfamily/Winged helix DNA-binding domain"/>
    <property type="match status" value="1"/>
</dbReference>
<proteinExistence type="predicted"/>
<dbReference type="RefSeq" id="WP_353648948.1">
    <property type="nucleotide sequence ID" value="NZ_CP159218.1"/>
</dbReference>
<dbReference type="PANTHER" id="PTHR43537">
    <property type="entry name" value="TRANSCRIPTIONAL REGULATOR, GNTR FAMILY"/>
    <property type="match status" value="1"/>
</dbReference>
<dbReference type="GO" id="GO:0003677">
    <property type="term" value="F:DNA binding"/>
    <property type="evidence" value="ECO:0007669"/>
    <property type="project" value="UniProtKB-KW"/>
</dbReference>
<protein>
    <submittedName>
        <fullName evidence="5">GntR family transcriptional regulator</fullName>
    </submittedName>
</protein>
<dbReference type="SMART" id="SM00345">
    <property type="entry name" value="HTH_GNTR"/>
    <property type="match status" value="1"/>
</dbReference>
<dbReference type="PROSITE" id="PS50949">
    <property type="entry name" value="HTH_GNTR"/>
    <property type="match status" value="1"/>
</dbReference>
<dbReference type="InterPro" id="IPR000524">
    <property type="entry name" value="Tscrpt_reg_HTH_GntR"/>
</dbReference>
<evidence type="ECO:0000256" key="1">
    <source>
        <dbReference type="ARBA" id="ARBA00023015"/>
    </source>
</evidence>
<keyword evidence="2" id="KW-0238">DNA-binding</keyword>
<dbReference type="Gene3D" id="1.20.120.530">
    <property type="entry name" value="GntR ligand-binding domain-like"/>
    <property type="match status" value="1"/>
</dbReference>
<organism evidence="5">
    <name type="scientific">Nakamurella sp. A5-74</name>
    <dbReference type="NCBI Taxonomy" id="3158264"/>
    <lineage>
        <taxon>Bacteria</taxon>
        <taxon>Bacillati</taxon>
        <taxon>Actinomycetota</taxon>
        <taxon>Actinomycetes</taxon>
        <taxon>Nakamurellales</taxon>
        <taxon>Nakamurellaceae</taxon>
        <taxon>Nakamurella</taxon>
    </lineage>
</organism>
<dbReference type="GO" id="GO:0003700">
    <property type="term" value="F:DNA-binding transcription factor activity"/>
    <property type="evidence" value="ECO:0007669"/>
    <property type="project" value="InterPro"/>
</dbReference>
<dbReference type="InterPro" id="IPR036388">
    <property type="entry name" value="WH-like_DNA-bd_sf"/>
</dbReference>
<evidence type="ECO:0000256" key="3">
    <source>
        <dbReference type="ARBA" id="ARBA00023163"/>
    </source>
</evidence>
<evidence type="ECO:0000259" key="4">
    <source>
        <dbReference type="PROSITE" id="PS50949"/>
    </source>
</evidence>
<reference evidence="5" key="1">
    <citation type="submission" date="2024-05" db="EMBL/GenBank/DDBJ databases">
        <authorList>
            <person name="Cai S.Y."/>
            <person name="Jin L.M."/>
            <person name="Li H.R."/>
        </authorList>
    </citation>
    <scope>NUCLEOTIDE SEQUENCE</scope>
    <source>
        <strain evidence="5">A5-74</strain>
    </source>
</reference>
<dbReference type="SMART" id="SM00895">
    <property type="entry name" value="FCD"/>
    <property type="match status" value="1"/>
</dbReference>
<dbReference type="CDD" id="cd07377">
    <property type="entry name" value="WHTH_GntR"/>
    <property type="match status" value="1"/>
</dbReference>